<proteinExistence type="predicted"/>
<organism evidence="3 4">
    <name type="scientific">Haloarcula onubensis</name>
    <dbReference type="NCBI Taxonomy" id="2950539"/>
    <lineage>
        <taxon>Archaea</taxon>
        <taxon>Methanobacteriati</taxon>
        <taxon>Methanobacteriota</taxon>
        <taxon>Stenosarchaea group</taxon>
        <taxon>Halobacteria</taxon>
        <taxon>Halobacteriales</taxon>
        <taxon>Haloarculaceae</taxon>
        <taxon>Haloarcula</taxon>
    </lineage>
</organism>
<feature type="transmembrane region" description="Helical" evidence="1">
    <location>
        <begin position="507"/>
        <end position="527"/>
    </location>
</feature>
<keyword evidence="1" id="KW-0812">Transmembrane</keyword>
<dbReference type="InterPro" id="IPR011635">
    <property type="entry name" value="CARDB"/>
</dbReference>
<evidence type="ECO:0000313" key="4">
    <source>
        <dbReference type="Proteomes" id="UP001268864"/>
    </source>
</evidence>
<dbReference type="Pfam" id="PF07705">
    <property type="entry name" value="CARDB"/>
    <property type="match status" value="2"/>
</dbReference>
<evidence type="ECO:0000256" key="1">
    <source>
        <dbReference type="SAM" id="Phobius"/>
    </source>
</evidence>
<comment type="caution">
    <text evidence="3">The sequence shown here is derived from an EMBL/GenBank/DDBJ whole genome shotgun (WGS) entry which is preliminary data.</text>
</comment>
<name>A0ABU2FNK1_9EURY</name>
<dbReference type="InterPro" id="IPR013783">
    <property type="entry name" value="Ig-like_fold"/>
</dbReference>
<feature type="domain" description="CARDB" evidence="2">
    <location>
        <begin position="284"/>
        <end position="369"/>
    </location>
</feature>
<keyword evidence="1" id="KW-1133">Transmembrane helix</keyword>
<evidence type="ECO:0000313" key="3">
    <source>
        <dbReference type="EMBL" id="MDS0282335.1"/>
    </source>
</evidence>
<dbReference type="Gene3D" id="2.60.40.10">
    <property type="entry name" value="Immunoglobulins"/>
    <property type="match status" value="4"/>
</dbReference>
<accession>A0ABU2FNK1</accession>
<evidence type="ECO:0000259" key="2">
    <source>
        <dbReference type="Pfam" id="PF07705"/>
    </source>
</evidence>
<feature type="domain" description="CARDB" evidence="2">
    <location>
        <begin position="170"/>
        <end position="245"/>
    </location>
</feature>
<sequence length="530" mass="55401">MNQRTIPLLLTVVALAISAGAATAAVAGSPDISVSLEDNTVAAGDETTLEVVLVNSGELDSGSTQNPSLNSEVTTARGLTVDLRDGNAPISVTTSRRSVGTLADGTIQTVTFDISVDADAAPGSYGIPVELDYDHYEYISETEGVRDEVSVSRTKNVNLRVSDDATFDVTNVDSNAQVGSSGTVAVTVENTGQTTATNSEVTLASQNGELTFGERAESTRSIDSWAPGESRTFRYDITATEDAQAEGYPFQLSVAFDNPDGVRKESTGTSVSITPDPEQTFSLSNVESTLRAGDEGTITATVTNDGPRAVDNVVINWNSDKSNLSPQETQIAVGNLDAGDSTDVTFTVDATDGAQEGAKQFDFVASYRNADGDREESDTLEAQAQVRPSQDEFSIESANTSVGVGQSGNIEITVTNTRNQTLSDITAKLFASSPISADDDEAYIDALGPGESTTIVFSVSADGGALQKAYPVSLDFRYEEPDGDSSISDTYRVPIEVTDQSGGGGGLPLTAIGGVALVLVLAVGGYMRFR</sequence>
<dbReference type="PANTHER" id="PTHR35902">
    <property type="entry name" value="S-LAYER DOMAIN-LIKE PROTEIN-RELATED"/>
    <property type="match status" value="1"/>
</dbReference>
<dbReference type="EMBL" id="JAMQOS010000002">
    <property type="protein sequence ID" value="MDS0282335.1"/>
    <property type="molecule type" value="Genomic_DNA"/>
</dbReference>
<dbReference type="PANTHER" id="PTHR35902:SF3">
    <property type="entry name" value="NPCBM-ASSOCIATED, NEW3 DOMAIN OF ALPHA-GALACTOSIDASE"/>
    <property type="match status" value="1"/>
</dbReference>
<reference evidence="3 4" key="1">
    <citation type="submission" date="2022-06" db="EMBL/GenBank/DDBJ databases">
        <title>Halomicroarcula sp. a new haloarchaeum isolate from saline soil.</title>
        <authorList>
            <person name="Strakova D."/>
            <person name="Galisteo C."/>
            <person name="Sanchez-Porro C."/>
            <person name="Ventosa A."/>
        </authorList>
    </citation>
    <scope>NUCLEOTIDE SEQUENCE [LARGE SCALE GENOMIC DNA]</scope>
    <source>
        <strain evidence="3 4">S3CR25-11</strain>
    </source>
</reference>
<dbReference type="Proteomes" id="UP001268864">
    <property type="component" value="Unassembled WGS sequence"/>
</dbReference>
<keyword evidence="1" id="KW-0472">Membrane</keyword>
<keyword evidence="4" id="KW-1185">Reference proteome</keyword>
<gene>
    <name evidence="3" type="ORF">NDI86_09370</name>
</gene>
<protein>
    <submittedName>
        <fullName evidence="3">COG1361 S-layer family protein</fullName>
    </submittedName>
</protein>